<dbReference type="Gene3D" id="1.10.287.90">
    <property type="match status" value="1"/>
</dbReference>
<sequence length="215" mass="24143">MSHWGDMLTLDGFSFIMEGLIQFNDYVMGLSMIIFWFVVMLLIYMWVEGVSGDRDLGGTLMLEAVWTVLPMILLIFMAYPSLVLLYLGDVRSCSELSVVVTGHQWYWEYSSGCTNFDSYMSLSDGFRVLDVDNRLILPIDINVSVLLTSSDVIHSWAVPSLGFKVDCVPGRLNHLFFSIVKCGVYYGQCSELCGAMHSFMPIVIEGISVGDFICT</sequence>
<accession>Q5DNB5</accession>
<dbReference type="SUPFAM" id="SSF81464">
    <property type="entry name" value="Cytochrome c oxidase subunit II-like, transmembrane region"/>
    <property type="match status" value="1"/>
</dbReference>
<dbReference type="InterPro" id="IPR011759">
    <property type="entry name" value="Cyt_c_oxidase_su2_TM_dom"/>
</dbReference>
<dbReference type="Gene3D" id="2.60.40.420">
    <property type="entry name" value="Cupredoxins - blue copper proteins"/>
    <property type="match status" value="1"/>
</dbReference>
<evidence type="ECO:0000256" key="15">
    <source>
        <dbReference type="RuleBase" id="RU000457"/>
    </source>
</evidence>
<comment type="catalytic activity">
    <reaction evidence="14">
        <text>4 Fe(II)-[cytochrome c] + O2 + 8 H(+)(in) = 4 Fe(III)-[cytochrome c] + 2 H2O + 4 H(+)(out)</text>
        <dbReference type="Rhea" id="RHEA:11436"/>
        <dbReference type="Rhea" id="RHEA-COMP:10350"/>
        <dbReference type="Rhea" id="RHEA-COMP:14399"/>
        <dbReference type="ChEBI" id="CHEBI:15377"/>
        <dbReference type="ChEBI" id="CHEBI:15378"/>
        <dbReference type="ChEBI" id="CHEBI:15379"/>
        <dbReference type="ChEBI" id="CHEBI:29033"/>
        <dbReference type="ChEBI" id="CHEBI:29034"/>
        <dbReference type="EC" id="7.1.1.9"/>
    </reaction>
    <physiologicalReaction direction="left-to-right" evidence="14">
        <dbReference type="Rhea" id="RHEA:11437"/>
    </physiologicalReaction>
</comment>
<dbReference type="GO" id="GO:0005743">
    <property type="term" value="C:mitochondrial inner membrane"/>
    <property type="evidence" value="ECO:0007669"/>
    <property type="project" value="UniProtKB-SubCell"/>
</dbReference>
<dbReference type="CTD" id="4513"/>
<keyword evidence="9" id="KW-1278">Translocase</keyword>
<dbReference type="PROSITE" id="PS50857">
    <property type="entry name" value="COX2_CUA"/>
    <property type="match status" value="1"/>
</dbReference>
<keyword evidence="13 15" id="KW-0472">Membrane</keyword>
<proteinExistence type="inferred from homology"/>
<evidence type="ECO:0000259" key="18">
    <source>
        <dbReference type="PROSITE" id="PS50999"/>
    </source>
</evidence>
<feature type="domain" description="Cytochrome oxidase subunit II transmembrane region profile" evidence="18">
    <location>
        <begin position="1"/>
        <end position="92"/>
    </location>
</feature>
<dbReference type="InterPro" id="IPR001505">
    <property type="entry name" value="Copper_CuA"/>
</dbReference>
<dbReference type="Pfam" id="PF00116">
    <property type="entry name" value="COX2"/>
    <property type="match status" value="1"/>
</dbReference>
<keyword evidence="8" id="KW-0460">Magnesium</keyword>
<comment type="cofactor">
    <cofactor evidence="15">
        <name>Cu cation</name>
        <dbReference type="ChEBI" id="CHEBI:23378"/>
    </cofactor>
    <text evidence="15">Binds a copper A center.</text>
</comment>
<comment type="function">
    <text evidence="15">Component of the cytochrome c oxidase, the last enzyme in the mitochondrial electron transport chain which drives oxidative phosphorylation. The respiratory chain contains 3 multisubunit complexes succinate dehydrogenase (complex II, CII), ubiquinol-cytochrome c oxidoreductase (cytochrome b-c1 complex, complex III, CIII) and cytochrome c oxidase (complex IV, CIV), that cooperate to transfer electrons derived from NADH and succinate to molecular oxygen, creating an electrochemical gradient over the inner membrane that drives transmembrane transport and the ATP synthase. Cytochrome c oxidase is the component of the respiratory chain that catalyzes the reduction of oxygen to water. Electrons originating from reduced cytochrome c in the intermembrane space (IMS) are transferred via the dinuclear copper A center (CU(A)) of subunit 2 and heme A of subunit 1 to the active site in subunit 1, a binuclear center (BNC) formed by heme A3 and copper B (CU(B)). The BNC reduces molecular oxygen to 2 water molecules using 4 electrons from cytochrome c in the IMS and 4 protons from the mitochondrial matrix.</text>
</comment>
<dbReference type="GO" id="GO:0042773">
    <property type="term" value="P:ATP synthesis coupled electron transport"/>
    <property type="evidence" value="ECO:0007669"/>
    <property type="project" value="TreeGrafter"/>
</dbReference>
<evidence type="ECO:0000256" key="12">
    <source>
        <dbReference type="ARBA" id="ARBA00023008"/>
    </source>
</evidence>
<dbReference type="RefSeq" id="YP_214845.1">
    <property type="nucleotide sequence ID" value="NC_006892.1"/>
</dbReference>
<evidence type="ECO:0000256" key="6">
    <source>
        <dbReference type="ARBA" id="ARBA00022692"/>
    </source>
</evidence>
<dbReference type="InterPro" id="IPR036257">
    <property type="entry name" value="Cyt_c_oxidase_su2_TM_sf"/>
</dbReference>
<dbReference type="PRINTS" id="PR01166">
    <property type="entry name" value="CYCOXIDASEII"/>
</dbReference>
<evidence type="ECO:0000313" key="19">
    <source>
        <dbReference type="EMBL" id="AAT64942.1"/>
    </source>
</evidence>
<keyword evidence="12 15" id="KW-0186">Copper</keyword>
<evidence type="ECO:0000256" key="14">
    <source>
        <dbReference type="ARBA" id="ARBA00049512"/>
    </source>
</evidence>
<keyword evidence="5 15" id="KW-0679">Respiratory chain</keyword>
<dbReference type="Pfam" id="PF02790">
    <property type="entry name" value="COX2_TM"/>
    <property type="match status" value="1"/>
</dbReference>
<keyword evidence="15" id="KW-0999">Mitochondrion inner membrane</keyword>
<gene>
    <name evidence="19" type="primary">cox2</name>
</gene>
<geneLocation type="mitochondrion" evidence="19"/>
<evidence type="ECO:0000256" key="13">
    <source>
        <dbReference type="ARBA" id="ARBA00023136"/>
    </source>
</evidence>
<evidence type="ECO:0000256" key="3">
    <source>
        <dbReference type="ARBA" id="ARBA00015946"/>
    </source>
</evidence>
<evidence type="ECO:0000256" key="1">
    <source>
        <dbReference type="ARBA" id="ARBA00004141"/>
    </source>
</evidence>
<protein>
    <recommendedName>
        <fullName evidence="3 15">Cytochrome c oxidase subunit 2</fullName>
    </recommendedName>
</protein>
<evidence type="ECO:0000256" key="9">
    <source>
        <dbReference type="ARBA" id="ARBA00022967"/>
    </source>
</evidence>
<dbReference type="GeneID" id="3332215"/>
<dbReference type="PANTHER" id="PTHR22888:SF9">
    <property type="entry name" value="CYTOCHROME C OXIDASE SUBUNIT 2"/>
    <property type="match status" value="1"/>
</dbReference>
<dbReference type="EMBL" id="AY562383">
    <property type="protein sequence ID" value="AAT64942.1"/>
    <property type="molecule type" value="Genomic_DNA"/>
</dbReference>
<keyword evidence="6 15" id="KW-0812">Transmembrane</keyword>
<evidence type="ECO:0000256" key="16">
    <source>
        <dbReference type="SAM" id="Phobius"/>
    </source>
</evidence>
<dbReference type="InterPro" id="IPR045187">
    <property type="entry name" value="CcO_II"/>
</dbReference>
<evidence type="ECO:0000256" key="11">
    <source>
        <dbReference type="ARBA" id="ARBA00022989"/>
    </source>
</evidence>
<feature type="transmembrane region" description="Helical" evidence="16">
    <location>
        <begin position="67"/>
        <end position="87"/>
    </location>
</feature>
<keyword evidence="15 19" id="KW-0496">Mitochondrion</keyword>
<feature type="domain" description="Cytochrome oxidase subunit II copper A binding" evidence="17">
    <location>
        <begin position="93"/>
        <end position="215"/>
    </location>
</feature>
<evidence type="ECO:0000256" key="4">
    <source>
        <dbReference type="ARBA" id="ARBA00022448"/>
    </source>
</evidence>
<evidence type="ECO:0000256" key="8">
    <source>
        <dbReference type="ARBA" id="ARBA00022842"/>
    </source>
</evidence>
<feature type="transmembrane region" description="Helical" evidence="16">
    <location>
        <begin position="26"/>
        <end position="47"/>
    </location>
</feature>
<evidence type="ECO:0000256" key="7">
    <source>
        <dbReference type="ARBA" id="ARBA00022723"/>
    </source>
</evidence>
<dbReference type="PROSITE" id="PS50999">
    <property type="entry name" value="COX2_TM"/>
    <property type="match status" value="1"/>
</dbReference>
<dbReference type="AlphaFoldDB" id="Q5DNB5"/>
<comment type="similarity">
    <text evidence="2 15">Belongs to the cytochrome c oxidase subunit 2 family.</text>
</comment>
<keyword evidence="4 15" id="KW-0813">Transport</keyword>
<evidence type="ECO:0000256" key="2">
    <source>
        <dbReference type="ARBA" id="ARBA00007866"/>
    </source>
</evidence>
<evidence type="ECO:0000256" key="10">
    <source>
        <dbReference type="ARBA" id="ARBA00022982"/>
    </source>
</evidence>
<evidence type="ECO:0000259" key="17">
    <source>
        <dbReference type="PROSITE" id="PS50857"/>
    </source>
</evidence>
<dbReference type="GO" id="GO:0004129">
    <property type="term" value="F:cytochrome-c oxidase activity"/>
    <property type="evidence" value="ECO:0007669"/>
    <property type="project" value="UniProtKB-EC"/>
</dbReference>
<dbReference type="InterPro" id="IPR002429">
    <property type="entry name" value="CcO_II-like_C"/>
</dbReference>
<reference evidence="19" key="1">
    <citation type="journal article" date="2005" name="J. Mol. Evol.">
        <title>First sequenced mitochondrial genome from the phylum Acanthocephala (Leptorhynchoides thecatus) and its phylogenetic position within Metazoa.</title>
        <authorList>
            <person name="Steinauer M.L."/>
            <person name="Nickol B.B."/>
            <person name="Broughton R."/>
            <person name="Orti G."/>
        </authorList>
    </citation>
    <scope>NUCLEOTIDE SEQUENCE</scope>
</reference>
<keyword evidence="7 15" id="KW-0479">Metal-binding</keyword>
<evidence type="ECO:0000256" key="5">
    <source>
        <dbReference type="ARBA" id="ARBA00022660"/>
    </source>
</evidence>
<dbReference type="PROSITE" id="PS00078">
    <property type="entry name" value="COX2"/>
    <property type="match status" value="1"/>
</dbReference>
<dbReference type="PANTHER" id="PTHR22888">
    <property type="entry name" value="CYTOCHROME C OXIDASE, SUBUNIT II"/>
    <property type="match status" value="1"/>
</dbReference>
<dbReference type="InterPro" id="IPR008972">
    <property type="entry name" value="Cupredoxin"/>
</dbReference>
<keyword evidence="10 15" id="KW-0249">Electron transport</keyword>
<comment type="subcellular location">
    <subcellularLocation>
        <location evidence="1">Membrane</location>
        <topology evidence="1">Multi-pass membrane protein</topology>
    </subcellularLocation>
    <subcellularLocation>
        <location evidence="15">Mitochondrion inner membrane</location>
        <topology evidence="15">Multi-pass membrane protein</topology>
    </subcellularLocation>
</comment>
<name>Q5DNB5_LEPTH</name>
<organism evidence="19">
    <name type="scientific">Leptorhynchoides thecatus</name>
    <name type="common">Thorny-headed worm</name>
    <name type="synonym">Echinorhynchus thecatus</name>
    <dbReference type="NCBI Taxonomy" id="60532"/>
    <lineage>
        <taxon>Eukaryota</taxon>
        <taxon>Metazoa</taxon>
        <taxon>Spiralia</taxon>
        <taxon>Lophotrochozoa</taxon>
        <taxon>Acanthocephala</taxon>
        <taxon>Palaeacanthocephala</taxon>
        <taxon>Echinorhynchida</taxon>
        <taxon>Rhadinorhynchidae</taxon>
        <taxon>Leptorhynchoides</taxon>
    </lineage>
</organism>
<keyword evidence="11 16" id="KW-1133">Transmembrane helix</keyword>
<dbReference type="GO" id="GO:0005507">
    <property type="term" value="F:copper ion binding"/>
    <property type="evidence" value="ECO:0007669"/>
    <property type="project" value="InterPro"/>
</dbReference>
<dbReference type="SUPFAM" id="SSF49503">
    <property type="entry name" value="Cupredoxins"/>
    <property type="match status" value="1"/>
</dbReference>